<dbReference type="GO" id="GO:0061630">
    <property type="term" value="F:ubiquitin protein ligase activity"/>
    <property type="evidence" value="ECO:0007669"/>
    <property type="project" value="TreeGrafter"/>
</dbReference>
<feature type="transmembrane region" description="Helical" evidence="6">
    <location>
        <begin position="24"/>
        <end position="44"/>
    </location>
</feature>
<evidence type="ECO:0000259" key="7">
    <source>
        <dbReference type="PROSITE" id="PS50089"/>
    </source>
</evidence>
<evidence type="ECO:0000256" key="5">
    <source>
        <dbReference type="SAM" id="MobiDB-lite"/>
    </source>
</evidence>
<evidence type="ECO:0000313" key="8">
    <source>
        <dbReference type="EMBL" id="PVU87614.1"/>
    </source>
</evidence>
<dbReference type="AlphaFoldDB" id="A0A2T9Y5Q1"/>
<keyword evidence="2 4" id="KW-0863">Zinc-finger</keyword>
<keyword evidence="6" id="KW-1133">Transmembrane helix</keyword>
<proteinExistence type="predicted"/>
<dbReference type="GO" id="GO:0008270">
    <property type="term" value="F:zinc ion binding"/>
    <property type="evidence" value="ECO:0007669"/>
    <property type="project" value="UniProtKB-KW"/>
</dbReference>
<dbReference type="GO" id="GO:0005634">
    <property type="term" value="C:nucleus"/>
    <property type="evidence" value="ECO:0007669"/>
    <property type="project" value="TreeGrafter"/>
</dbReference>
<dbReference type="PANTHER" id="PTHR45931">
    <property type="entry name" value="SI:CH211-59O9.10"/>
    <property type="match status" value="1"/>
</dbReference>
<dbReference type="Pfam" id="PF13639">
    <property type="entry name" value="zf-RING_2"/>
    <property type="match status" value="1"/>
</dbReference>
<dbReference type="GO" id="GO:0006511">
    <property type="term" value="P:ubiquitin-dependent protein catabolic process"/>
    <property type="evidence" value="ECO:0007669"/>
    <property type="project" value="TreeGrafter"/>
</dbReference>
<evidence type="ECO:0000256" key="3">
    <source>
        <dbReference type="ARBA" id="ARBA00022833"/>
    </source>
</evidence>
<dbReference type="InterPro" id="IPR051834">
    <property type="entry name" value="RING_finger_E3_ligase"/>
</dbReference>
<dbReference type="PANTHER" id="PTHR45931:SF3">
    <property type="entry name" value="RING ZINC FINGER-CONTAINING PROTEIN"/>
    <property type="match status" value="1"/>
</dbReference>
<sequence>MGFQERQVTNTVADTSGSSGDNRVFILLAILSMLLIGTAILVMMKYSTSEGNRRFMEFEVQDIRRSGNEKLTIEQLNRIPIYVINNIRRDRNNNSEPVLRSYEGGNVSESDLESVANSEISSTNSQTNLLSPKSRKNKTESEKWFLGLNNKFESFDIELDEKKDEKNQKADFDGFDNNFIIPVIDITSPSLFRKTRSMKEVPLKHRLGSTESIEIQKEKENTGFIKDHIINVSPRIFNKIGKMRKSYPKSLSLISQKTGSEEPEDLICPICLDEMSTGEKVRLLPCGHKYHVRCIDNWLLTRSVLCPYCKLNIKTALGETKGPSQQGDIQSVSPRVSVGSSDNEEAQSILNNTWIHKISRFIKNCSVVVKTFIKNLFTCNRNLPTGNNQNTD</sequence>
<keyword evidence="1" id="KW-0479">Metal-binding</keyword>
<dbReference type="CDD" id="cd16454">
    <property type="entry name" value="RING-H2_PA-TM-RING"/>
    <property type="match status" value="1"/>
</dbReference>
<comment type="caution">
    <text evidence="8">The sequence shown here is derived from an EMBL/GenBank/DDBJ whole genome shotgun (WGS) entry which is preliminary data.</text>
</comment>
<protein>
    <recommendedName>
        <fullName evidence="7">RING-type domain-containing protein</fullName>
    </recommendedName>
</protein>
<keyword evidence="6" id="KW-0812">Transmembrane</keyword>
<feature type="region of interest" description="Disordered" evidence="5">
    <location>
        <begin position="320"/>
        <end position="340"/>
    </location>
</feature>
<feature type="compositionally biased region" description="Polar residues" evidence="5">
    <location>
        <begin position="116"/>
        <end position="131"/>
    </location>
</feature>
<name>A0A2T9Y5Q1_9FUNG</name>
<dbReference type="PROSITE" id="PS50089">
    <property type="entry name" value="ZF_RING_2"/>
    <property type="match status" value="1"/>
</dbReference>
<keyword evidence="9" id="KW-1185">Reference proteome</keyword>
<dbReference type="EMBL" id="MBFT01000719">
    <property type="protein sequence ID" value="PVU87614.1"/>
    <property type="molecule type" value="Genomic_DNA"/>
</dbReference>
<feature type="region of interest" description="Disordered" evidence="5">
    <location>
        <begin position="116"/>
        <end position="135"/>
    </location>
</feature>
<dbReference type="Gene3D" id="3.30.40.10">
    <property type="entry name" value="Zinc/RING finger domain, C3HC4 (zinc finger)"/>
    <property type="match status" value="1"/>
</dbReference>
<evidence type="ECO:0000313" key="9">
    <source>
        <dbReference type="Proteomes" id="UP000245699"/>
    </source>
</evidence>
<feature type="compositionally biased region" description="Polar residues" evidence="5">
    <location>
        <begin position="322"/>
        <end position="340"/>
    </location>
</feature>
<keyword evidence="3" id="KW-0862">Zinc</keyword>
<dbReference type="Proteomes" id="UP000245699">
    <property type="component" value="Unassembled WGS sequence"/>
</dbReference>
<feature type="domain" description="RING-type" evidence="7">
    <location>
        <begin position="268"/>
        <end position="310"/>
    </location>
</feature>
<gene>
    <name evidence="8" type="ORF">BB559_005965</name>
</gene>
<organism evidence="8 9">
    <name type="scientific">Furculomyces boomerangus</name>
    <dbReference type="NCBI Taxonomy" id="61424"/>
    <lineage>
        <taxon>Eukaryota</taxon>
        <taxon>Fungi</taxon>
        <taxon>Fungi incertae sedis</taxon>
        <taxon>Zoopagomycota</taxon>
        <taxon>Kickxellomycotina</taxon>
        <taxon>Harpellomycetes</taxon>
        <taxon>Harpellales</taxon>
        <taxon>Harpellaceae</taxon>
        <taxon>Furculomyces</taxon>
    </lineage>
</organism>
<evidence type="ECO:0000256" key="1">
    <source>
        <dbReference type="ARBA" id="ARBA00022723"/>
    </source>
</evidence>
<dbReference type="OrthoDB" id="8062037at2759"/>
<keyword evidence="6" id="KW-0472">Membrane</keyword>
<evidence type="ECO:0000256" key="6">
    <source>
        <dbReference type="SAM" id="Phobius"/>
    </source>
</evidence>
<dbReference type="STRING" id="61424.A0A2T9Y5Q1"/>
<reference evidence="8 9" key="1">
    <citation type="journal article" date="2018" name="MBio">
        <title>Comparative Genomics Reveals the Core Gene Toolbox for the Fungus-Insect Symbiosis.</title>
        <authorList>
            <person name="Wang Y."/>
            <person name="Stata M."/>
            <person name="Wang W."/>
            <person name="Stajich J.E."/>
            <person name="White M.M."/>
            <person name="Moncalvo J.M."/>
        </authorList>
    </citation>
    <scope>NUCLEOTIDE SEQUENCE [LARGE SCALE GENOMIC DNA]</scope>
    <source>
        <strain evidence="8 9">AUS-77-4</strain>
    </source>
</reference>
<dbReference type="InterPro" id="IPR001841">
    <property type="entry name" value="Znf_RING"/>
</dbReference>
<dbReference type="InterPro" id="IPR013083">
    <property type="entry name" value="Znf_RING/FYVE/PHD"/>
</dbReference>
<evidence type="ECO:0000256" key="4">
    <source>
        <dbReference type="PROSITE-ProRule" id="PRU00175"/>
    </source>
</evidence>
<dbReference type="SMART" id="SM00184">
    <property type="entry name" value="RING"/>
    <property type="match status" value="1"/>
</dbReference>
<accession>A0A2T9Y5Q1</accession>
<dbReference type="SUPFAM" id="SSF57850">
    <property type="entry name" value="RING/U-box"/>
    <property type="match status" value="1"/>
</dbReference>
<evidence type="ECO:0000256" key="2">
    <source>
        <dbReference type="ARBA" id="ARBA00022771"/>
    </source>
</evidence>